<dbReference type="PANTHER" id="PTHR42305:SF1">
    <property type="entry name" value="MEMBRANE PROTEIN RV1733C-RELATED"/>
    <property type="match status" value="1"/>
</dbReference>
<keyword evidence="4" id="KW-1185">Reference proteome</keyword>
<dbReference type="EMBL" id="WTFF01000004">
    <property type="protein sequence ID" value="MBW5480546.1"/>
    <property type="molecule type" value="Genomic_DNA"/>
</dbReference>
<evidence type="ECO:0000313" key="3">
    <source>
        <dbReference type="EMBL" id="MBW5480546.1"/>
    </source>
</evidence>
<evidence type="ECO:0008006" key="5">
    <source>
        <dbReference type="Google" id="ProtNLM"/>
    </source>
</evidence>
<feature type="transmembrane region" description="Helical" evidence="2">
    <location>
        <begin position="140"/>
        <end position="163"/>
    </location>
</feature>
<keyword evidence="2" id="KW-0472">Membrane</keyword>
<protein>
    <recommendedName>
        <fullName evidence="5">DUF3592 domain-containing protein</fullName>
    </recommendedName>
</protein>
<evidence type="ECO:0000313" key="4">
    <source>
        <dbReference type="Proteomes" id="UP000812013"/>
    </source>
</evidence>
<keyword evidence="2" id="KW-0812">Transmembrane</keyword>
<dbReference type="Proteomes" id="UP000812013">
    <property type="component" value="Unassembled WGS sequence"/>
</dbReference>
<keyword evidence="2" id="KW-1133">Transmembrane helix</keyword>
<reference evidence="3 4" key="1">
    <citation type="submission" date="2019-12" db="EMBL/GenBank/DDBJ databases">
        <title>Genome sequence of Streptomyces bambusae.</title>
        <authorList>
            <person name="Bansal K."/>
            <person name="Choksket S."/>
            <person name="Korpole S."/>
            <person name="Patil P.B."/>
        </authorList>
    </citation>
    <scope>NUCLEOTIDE SEQUENCE [LARGE SCALE GENOMIC DNA]</scope>
    <source>
        <strain evidence="3 4">SK60</strain>
    </source>
</reference>
<dbReference type="PANTHER" id="PTHR42305">
    <property type="entry name" value="MEMBRANE PROTEIN RV1733C-RELATED"/>
    <property type="match status" value="1"/>
</dbReference>
<accession>A0ABS6Z155</accession>
<name>A0ABS6Z155_9ACTN</name>
<organism evidence="3 4">
    <name type="scientific">Streptomyces bambusae</name>
    <dbReference type="NCBI Taxonomy" id="1550616"/>
    <lineage>
        <taxon>Bacteria</taxon>
        <taxon>Bacillati</taxon>
        <taxon>Actinomycetota</taxon>
        <taxon>Actinomycetes</taxon>
        <taxon>Kitasatosporales</taxon>
        <taxon>Streptomycetaceae</taxon>
        <taxon>Streptomyces</taxon>
    </lineage>
</organism>
<comment type="caution">
    <text evidence="3">The sequence shown here is derived from an EMBL/GenBank/DDBJ whole genome shotgun (WGS) entry which is preliminary data.</text>
</comment>
<sequence length="198" mass="21205">MDDRTRGPGTNPLRRKADRTRSRLRAAFAVACLIAVICGVAVARATWTTSSRAAEAVAGHRHVVTATTVGGTSYHAGDRPSERTVTVARATWRYPADRAHTHTVPVPADTRKGDPVRVWVDDLGNPAAAPPGTAERALEAFGLGTMAAGAILLVSGVLVRVSLRIVDVRSARAWEAEWEDVEPRWTGRLRPDQGADDG</sequence>
<dbReference type="InterPro" id="IPR039708">
    <property type="entry name" value="MT1774/Rv1733c-like"/>
</dbReference>
<feature type="region of interest" description="Disordered" evidence="1">
    <location>
        <begin position="1"/>
        <end position="20"/>
    </location>
</feature>
<dbReference type="RefSeq" id="WP_219664289.1">
    <property type="nucleotide sequence ID" value="NZ_WTFF01000004.1"/>
</dbReference>
<gene>
    <name evidence="3" type="ORF">GPJ59_01170</name>
</gene>
<proteinExistence type="predicted"/>
<evidence type="ECO:0000256" key="1">
    <source>
        <dbReference type="SAM" id="MobiDB-lite"/>
    </source>
</evidence>
<evidence type="ECO:0000256" key="2">
    <source>
        <dbReference type="SAM" id="Phobius"/>
    </source>
</evidence>
<feature type="transmembrane region" description="Helical" evidence="2">
    <location>
        <begin position="24"/>
        <end position="43"/>
    </location>
</feature>